<comment type="caution">
    <text evidence="11">The sequence shown here is derived from an EMBL/GenBank/DDBJ whole genome shotgun (WGS) entry which is preliminary data.</text>
</comment>
<evidence type="ECO:0000256" key="3">
    <source>
        <dbReference type="ARBA" id="ARBA00010147"/>
    </source>
</evidence>
<dbReference type="SUPFAM" id="SSF49785">
    <property type="entry name" value="Galactose-binding domain-like"/>
    <property type="match status" value="1"/>
</dbReference>
<reference evidence="11" key="1">
    <citation type="submission" date="2023-05" db="EMBL/GenBank/DDBJ databases">
        <authorList>
            <person name="Stuckert A."/>
        </authorList>
    </citation>
    <scope>NUCLEOTIDE SEQUENCE</scope>
</reference>
<evidence type="ECO:0000313" key="11">
    <source>
        <dbReference type="EMBL" id="CAI9620751.1"/>
    </source>
</evidence>
<comment type="similarity">
    <text evidence="3">Belongs to the fucolectin family.</text>
</comment>
<evidence type="ECO:0000256" key="9">
    <source>
        <dbReference type="ARBA" id="ARBA00023157"/>
    </source>
</evidence>
<evidence type="ECO:0000256" key="6">
    <source>
        <dbReference type="ARBA" id="ARBA00022723"/>
    </source>
</evidence>
<evidence type="ECO:0000256" key="4">
    <source>
        <dbReference type="ARBA" id="ARBA00011233"/>
    </source>
</evidence>
<dbReference type="Proteomes" id="UP001162483">
    <property type="component" value="Unassembled WGS sequence"/>
</dbReference>
<dbReference type="InterPro" id="IPR006585">
    <property type="entry name" value="FTP1"/>
</dbReference>
<comment type="subcellular location">
    <subcellularLocation>
        <location evidence="2">Secreted</location>
    </subcellularLocation>
</comment>
<dbReference type="SMART" id="SM00607">
    <property type="entry name" value="FTP"/>
    <property type="match status" value="1"/>
</dbReference>
<comment type="function">
    <text evidence="1">Acts as a defensive agent. Recognizes blood group fucosylated oligosaccharides including A, B, H and Lewis B-type antigens. Does not recognize Lewis A antigen and has low affinity for monovalent haptens.</text>
</comment>
<dbReference type="Gene3D" id="2.60.120.260">
    <property type="entry name" value="Galactose-binding domain-like"/>
    <property type="match status" value="1"/>
</dbReference>
<dbReference type="InterPro" id="IPR008979">
    <property type="entry name" value="Galactose-bd-like_sf"/>
</dbReference>
<dbReference type="PANTHER" id="PTHR45713">
    <property type="entry name" value="FTP DOMAIN-CONTAINING PROTEIN"/>
    <property type="match status" value="1"/>
</dbReference>
<evidence type="ECO:0000313" key="12">
    <source>
        <dbReference type="Proteomes" id="UP001162483"/>
    </source>
</evidence>
<comment type="subunit">
    <text evidence="4">Homotrimer.</text>
</comment>
<dbReference type="InterPro" id="IPR051941">
    <property type="entry name" value="BG_Antigen-Binding_Lectin"/>
</dbReference>
<keyword evidence="9" id="KW-1015">Disulfide bond</keyword>
<keyword evidence="8" id="KW-0106">Calcium</keyword>
<dbReference type="Pfam" id="PF22633">
    <property type="entry name" value="F5_F8_type_C_2"/>
    <property type="match status" value="1"/>
</dbReference>
<keyword evidence="5" id="KW-0964">Secreted</keyword>
<accession>A0ABN9HJW0</accession>
<organism evidence="11 12">
    <name type="scientific">Staurois parvus</name>
    <dbReference type="NCBI Taxonomy" id="386267"/>
    <lineage>
        <taxon>Eukaryota</taxon>
        <taxon>Metazoa</taxon>
        <taxon>Chordata</taxon>
        <taxon>Craniata</taxon>
        <taxon>Vertebrata</taxon>
        <taxon>Euteleostomi</taxon>
        <taxon>Amphibia</taxon>
        <taxon>Batrachia</taxon>
        <taxon>Anura</taxon>
        <taxon>Neobatrachia</taxon>
        <taxon>Ranoidea</taxon>
        <taxon>Ranidae</taxon>
        <taxon>Staurois</taxon>
    </lineage>
</organism>
<feature type="non-terminal residue" evidence="11">
    <location>
        <position position="1"/>
    </location>
</feature>
<keyword evidence="7" id="KW-0430">Lectin</keyword>
<name>A0ABN9HJW0_9NEOB</name>
<keyword evidence="6" id="KW-0479">Metal-binding</keyword>
<evidence type="ECO:0000259" key="10">
    <source>
        <dbReference type="SMART" id="SM00607"/>
    </source>
</evidence>
<protein>
    <recommendedName>
        <fullName evidence="10">Fucolectin tachylectin-4 pentraxin-1 domain-containing protein</fullName>
    </recommendedName>
</protein>
<dbReference type="EMBL" id="CATNWA010020990">
    <property type="protein sequence ID" value="CAI9620751.1"/>
    <property type="molecule type" value="Genomic_DNA"/>
</dbReference>
<feature type="domain" description="Fucolectin tachylectin-4 pentraxin-1" evidence="10">
    <location>
        <begin position="1"/>
        <end position="101"/>
    </location>
</feature>
<sequence length="101" mass="10888">DENVALGGRATQSSIYRNLGEGYLTAAINAIDGNQNSAFSYGSCSCTHNDLSPWWRVDLLKPYSIAYITITNRGDCCGERLSGAEILVGNSLNDNGNDNPR</sequence>
<gene>
    <name evidence="11" type="ORF">SPARVUS_LOCUS16026231</name>
</gene>
<evidence type="ECO:0000256" key="7">
    <source>
        <dbReference type="ARBA" id="ARBA00022734"/>
    </source>
</evidence>
<proteinExistence type="inferred from homology"/>
<evidence type="ECO:0000256" key="8">
    <source>
        <dbReference type="ARBA" id="ARBA00022837"/>
    </source>
</evidence>
<keyword evidence="12" id="KW-1185">Reference proteome</keyword>
<evidence type="ECO:0000256" key="1">
    <source>
        <dbReference type="ARBA" id="ARBA00002219"/>
    </source>
</evidence>
<dbReference type="PANTHER" id="PTHR45713:SF8">
    <property type="entry name" value="SI:CH211-215K15.4"/>
    <property type="match status" value="1"/>
</dbReference>
<evidence type="ECO:0000256" key="5">
    <source>
        <dbReference type="ARBA" id="ARBA00022525"/>
    </source>
</evidence>
<evidence type="ECO:0000256" key="2">
    <source>
        <dbReference type="ARBA" id="ARBA00004613"/>
    </source>
</evidence>